<dbReference type="InterPro" id="IPR002852">
    <property type="entry name" value="UPF0251"/>
</dbReference>
<name>A0AAE3EFM0_9SPIR</name>
<dbReference type="InterPro" id="IPR003731">
    <property type="entry name" value="Di-Nase_FeMo-co_biosynth"/>
</dbReference>
<dbReference type="CDD" id="cd00851">
    <property type="entry name" value="MTH1175"/>
    <property type="match status" value="1"/>
</dbReference>
<evidence type="ECO:0000313" key="2">
    <source>
        <dbReference type="EMBL" id="MCD1653476.1"/>
    </source>
</evidence>
<dbReference type="InterPro" id="IPR033913">
    <property type="entry name" value="MTH1175_dom"/>
</dbReference>
<comment type="caution">
    <text evidence="2">The sequence shown here is derived from an EMBL/GenBank/DDBJ whole genome shotgun (WGS) entry which is preliminary data.</text>
</comment>
<dbReference type="PANTHER" id="PTHR42983">
    <property type="entry name" value="DINITROGENASE IRON-MOLYBDENUM COFACTOR PROTEIN-RELATED"/>
    <property type="match status" value="1"/>
</dbReference>
<feature type="domain" description="Dinitrogenase iron-molybdenum cofactor biosynthesis" evidence="1">
    <location>
        <begin position="111"/>
        <end position="200"/>
    </location>
</feature>
<dbReference type="SUPFAM" id="SSF53146">
    <property type="entry name" value="Nitrogenase accessory factor-like"/>
    <property type="match status" value="1"/>
</dbReference>
<protein>
    <submittedName>
        <fullName evidence="2">DUF134 domain-containing protein</fullName>
    </submittedName>
</protein>
<dbReference type="PANTHER" id="PTHR42983:SF1">
    <property type="entry name" value="IRON-MOLYBDENUM PROTEIN"/>
    <property type="match status" value="1"/>
</dbReference>
<evidence type="ECO:0000259" key="1">
    <source>
        <dbReference type="Pfam" id="PF02579"/>
    </source>
</evidence>
<evidence type="ECO:0000313" key="3">
    <source>
        <dbReference type="Proteomes" id="UP001198163"/>
    </source>
</evidence>
<dbReference type="RefSeq" id="WP_230752499.1">
    <property type="nucleotide sequence ID" value="NZ_JAINWA010000001.1"/>
</dbReference>
<dbReference type="Pfam" id="PF02001">
    <property type="entry name" value="DUF134"/>
    <property type="match status" value="1"/>
</dbReference>
<dbReference type="EMBL" id="JAINWA010000001">
    <property type="protein sequence ID" value="MCD1653476.1"/>
    <property type="molecule type" value="Genomic_DNA"/>
</dbReference>
<proteinExistence type="predicted"/>
<dbReference type="Gene3D" id="3.30.420.130">
    <property type="entry name" value="Dinitrogenase iron-molybdenum cofactor biosynthesis domain"/>
    <property type="match status" value="1"/>
</dbReference>
<reference evidence="2" key="1">
    <citation type="submission" date="2021-08" db="EMBL/GenBank/DDBJ databases">
        <title>Comparative analyses of Brucepasteria parasyntrophica and Teretinema zuelzerae.</title>
        <authorList>
            <person name="Song Y."/>
            <person name="Brune A."/>
        </authorList>
    </citation>
    <scope>NUCLEOTIDE SEQUENCE</scope>
    <source>
        <strain evidence="2">DSM 1903</strain>
    </source>
</reference>
<organism evidence="2 3">
    <name type="scientific">Teretinema zuelzerae</name>
    <dbReference type="NCBI Taxonomy" id="156"/>
    <lineage>
        <taxon>Bacteria</taxon>
        <taxon>Pseudomonadati</taxon>
        <taxon>Spirochaetota</taxon>
        <taxon>Spirochaetia</taxon>
        <taxon>Spirochaetales</taxon>
        <taxon>Treponemataceae</taxon>
        <taxon>Teretinema</taxon>
    </lineage>
</organism>
<sequence>MARPCSTRIISRFKNSVGQKDGRLRPPGSVIPMTLDELEALKLADIEGLYQEAAARKMGVSRQTFGRIIASARKKNAQALVTGAGIRIEGGAVRVRSQGETLMKIAVPLAGSAVDNHFGHCAEYAVYTVEDSKIVQEERLPSLQGCGCKSGIAPILAQNGISVMIAGNIGNGAINVLASNGIKTIKGASGEARAAAEAWLSGNLDDSGSTCSGHGEDHVCSH</sequence>
<accession>A0AAE3EFM0</accession>
<dbReference type="AlphaFoldDB" id="A0AAE3EFM0"/>
<dbReference type="Proteomes" id="UP001198163">
    <property type="component" value="Unassembled WGS sequence"/>
</dbReference>
<dbReference type="Pfam" id="PF02579">
    <property type="entry name" value="Nitro_FeMo-Co"/>
    <property type="match status" value="1"/>
</dbReference>
<dbReference type="InterPro" id="IPR036105">
    <property type="entry name" value="DiNase_FeMo-co_biosyn_sf"/>
</dbReference>
<keyword evidence="3" id="KW-1185">Reference proteome</keyword>
<gene>
    <name evidence="2" type="ORF">K7J14_02030</name>
</gene>